<keyword evidence="2" id="KW-0596">Phosphopantetheine</keyword>
<dbReference type="UniPathway" id="UPA00011"/>
<dbReference type="Gene3D" id="3.30.559.30">
    <property type="entry name" value="Nonribosomal peptide synthetase, condensation domain"/>
    <property type="match status" value="1"/>
</dbReference>
<dbReference type="InterPro" id="IPR025110">
    <property type="entry name" value="AMP-bd_C"/>
</dbReference>
<comment type="caution">
    <text evidence="5">The sequence shown here is derived from an EMBL/GenBank/DDBJ whole genome shotgun (WGS) entry which is preliminary data.</text>
</comment>
<dbReference type="PANTHER" id="PTHR45527:SF1">
    <property type="entry name" value="FATTY ACID SYNTHASE"/>
    <property type="match status" value="1"/>
</dbReference>
<dbReference type="InterPro" id="IPR000873">
    <property type="entry name" value="AMP-dep_synth/lig_dom"/>
</dbReference>
<dbReference type="Gene3D" id="3.40.50.1820">
    <property type="entry name" value="alpha/beta hydrolase"/>
    <property type="match status" value="1"/>
</dbReference>
<dbReference type="SUPFAM" id="SSF47336">
    <property type="entry name" value="ACP-like"/>
    <property type="match status" value="1"/>
</dbReference>
<dbReference type="GO" id="GO:0005829">
    <property type="term" value="C:cytosol"/>
    <property type="evidence" value="ECO:0007669"/>
    <property type="project" value="TreeGrafter"/>
</dbReference>
<evidence type="ECO:0000256" key="3">
    <source>
        <dbReference type="ARBA" id="ARBA00022553"/>
    </source>
</evidence>
<feature type="domain" description="Carrier" evidence="4">
    <location>
        <begin position="722"/>
        <end position="797"/>
    </location>
</feature>
<evidence type="ECO:0000313" key="5">
    <source>
        <dbReference type="EMBL" id="RAU90077.1"/>
    </source>
</evidence>
<dbReference type="SMART" id="SM01294">
    <property type="entry name" value="PKS_PP_betabranch"/>
    <property type="match status" value="1"/>
</dbReference>
<dbReference type="RefSeq" id="WP_114149369.1">
    <property type="nucleotide sequence ID" value="NZ_QMEU01000146.1"/>
</dbReference>
<dbReference type="PROSITE" id="PS00012">
    <property type="entry name" value="PHOSPHOPANTETHEINE"/>
    <property type="match status" value="1"/>
</dbReference>
<evidence type="ECO:0000256" key="2">
    <source>
        <dbReference type="ARBA" id="ARBA00022450"/>
    </source>
</evidence>
<dbReference type="Gene3D" id="3.40.50.980">
    <property type="match status" value="2"/>
</dbReference>
<protein>
    <submittedName>
        <fullName evidence="5">Non-ribosomal peptide synthetase</fullName>
    </submittedName>
</protein>
<evidence type="ECO:0000256" key="1">
    <source>
        <dbReference type="ARBA" id="ARBA00001957"/>
    </source>
</evidence>
<gene>
    <name evidence="5" type="ORF">DQP58_24615</name>
</gene>
<dbReference type="FunFam" id="2.30.38.10:FF:000001">
    <property type="entry name" value="Non-ribosomal peptide synthetase PvdI"/>
    <property type="match status" value="1"/>
</dbReference>
<dbReference type="GO" id="GO:0044550">
    <property type="term" value="P:secondary metabolite biosynthetic process"/>
    <property type="evidence" value="ECO:0007669"/>
    <property type="project" value="UniProtKB-ARBA"/>
</dbReference>
<dbReference type="Pfam" id="PF00550">
    <property type="entry name" value="PP-binding"/>
    <property type="match status" value="1"/>
</dbReference>
<dbReference type="InterPro" id="IPR001031">
    <property type="entry name" value="Thioesterase"/>
</dbReference>
<dbReference type="InterPro" id="IPR020802">
    <property type="entry name" value="TesA-like"/>
</dbReference>
<dbReference type="PROSITE" id="PS00455">
    <property type="entry name" value="AMP_BINDING"/>
    <property type="match status" value="1"/>
</dbReference>
<dbReference type="Pfam" id="PF00975">
    <property type="entry name" value="Thioesterase"/>
    <property type="match status" value="1"/>
</dbReference>
<dbReference type="GO" id="GO:0072330">
    <property type="term" value="P:monocarboxylic acid biosynthetic process"/>
    <property type="evidence" value="ECO:0007669"/>
    <property type="project" value="UniProtKB-ARBA"/>
</dbReference>
<dbReference type="InterPro" id="IPR036736">
    <property type="entry name" value="ACP-like_sf"/>
</dbReference>
<dbReference type="FunFam" id="1.10.1200.10:FF:000016">
    <property type="entry name" value="Non-ribosomal peptide synthase"/>
    <property type="match status" value="1"/>
</dbReference>
<dbReference type="SUPFAM" id="SSF52777">
    <property type="entry name" value="CoA-dependent acyltransferases"/>
    <property type="match status" value="1"/>
</dbReference>
<dbReference type="EMBL" id="QMEU01000146">
    <property type="protein sequence ID" value="RAU90077.1"/>
    <property type="molecule type" value="Genomic_DNA"/>
</dbReference>
<dbReference type="Proteomes" id="UP000250347">
    <property type="component" value="Unassembled WGS sequence"/>
</dbReference>
<feature type="non-terminal residue" evidence="5">
    <location>
        <position position="1"/>
    </location>
</feature>
<dbReference type="SMART" id="SM00824">
    <property type="entry name" value="PKS_TE"/>
    <property type="match status" value="1"/>
</dbReference>
<comment type="cofactor">
    <cofactor evidence="1">
        <name>pantetheine 4'-phosphate</name>
        <dbReference type="ChEBI" id="CHEBI:47942"/>
    </cofactor>
</comment>
<dbReference type="InterPro" id="IPR020806">
    <property type="entry name" value="PKS_PP-bd"/>
</dbReference>
<dbReference type="PANTHER" id="PTHR45527">
    <property type="entry name" value="NONRIBOSOMAL PEPTIDE SYNTHETASE"/>
    <property type="match status" value="1"/>
</dbReference>
<dbReference type="InterPro" id="IPR006162">
    <property type="entry name" value="Ppantetheine_attach_site"/>
</dbReference>
<dbReference type="FunFam" id="3.40.50.980:FF:000001">
    <property type="entry name" value="Non-ribosomal peptide synthetase"/>
    <property type="match status" value="1"/>
</dbReference>
<dbReference type="Pfam" id="PF13193">
    <property type="entry name" value="AMP-binding_C"/>
    <property type="match status" value="1"/>
</dbReference>
<dbReference type="NCBIfam" id="TIGR01733">
    <property type="entry name" value="AA-adenyl-dom"/>
    <property type="match status" value="1"/>
</dbReference>
<dbReference type="Pfam" id="PF00668">
    <property type="entry name" value="Condensation"/>
    <property type="match status" value="1"/>
</dbReference>
<dbReference type="Gene3D" id="2.30.38.10">
    <property type="entry name" value="Luciferase, Domain 3"/>
    <property type="match status" value="1"/>
</dbReference>
<organism evidence="5 6">
    <name type="scientific">Mycobacterium colombiense</name>
    <dbReference type="NCBI Taxonomy" id="339268"/>
    <lineage>
        <taxon>Bacteria</taxon>
        <taxon>Bacillati</taxon>
        <taxon>Actinomycetota</taxon>
        <taxon>Actinomycetes</taxon>
        <taxon>Mycobacteriales</taxon>
        <taxon>Mycobacteriaceae</taxon>
        <taxon>Mycobacterium</taxon>
        <taxon>Mycobacterium avium complex (MAC)</taxon>
    </lineage>
</organism>
<dbReference type="GO" id="GO:0003824">
    <property type="term" value="F:catalytic activity"/>
    <property type="evidence" value="ECO:0007669"/>
    <property type="project" value="InterPro"/>
</dbReference>
<dbReference type="GO" id="GO:0043041">
    <property type="term" value="P:amino acid activation for nonribosomal peptide biosynthetic process"/>
    <property type="evidence" value="ECO:0007669"/>
    <property type="project" value="TreeGrafter"/>
</dbReference>
<keyword evidence="3" id="KW-0597">Phosphoprotein</keyword>
<dbReference type="InterPro" id="IPR045851">
    <property type="entry name" value="AMP-bd_C_sf"/>
</dbReference>
<dbReference type="SMART" id="SM00823">
    <property type="entry name" value="PKS_PP"/>
    <property type="match status" value="1"/>
</dbReference>
<dbReference type="FunFam" id="3.40.50.12780:FF:000012">
    <property type="entry name" value="Non-ribosomal peptide synthetase"/>
    <property type="match status" value="1"/>
</dbReference>
<evidence type="ECO:0000259" key="4">
    <source>
        <dbReference type="PROSITE" id="PS50075"/>
    </source>
</evidence>
<dbReference type="InterPro" id="IPR020845">
    <property type="entry name" value="AMP-binding_CS"/>
</dbReference>
<dbReference type="Gene3D" id="3.30.300.30">
    <property type="match status" value="1"/>
</dbReference>
<accession>A0A329K3C6</accession>
<dbReference type="InterPro" id="IPR029058">
    <property type="entry name" value="AB_hydrolase_fold"/>
</dbReference>
<reference evidence="5 6" key="1">
    <citation type="submission" date="2018-06" db="EMBL/GenBank/DDBJ databases">
        <title>NTM in soil in Japan.</title>
        <authorList>
            <person name="Ohya K."/>
        </authorList>
    </citation>
    <scope>NUCLEOTIDE SEQUENCE [LARGE SCALE GENOMIC DNA]</scope>
    <source>
        <strain evidence="5 6">GF76</strain>
    </source>
</reference>
<dbReference type="GO" id="GO:0031177">
    <property type="term" value="F:phosphopantetheine binding"/>
    <property type="evidence" value="ECO:0007669"/>
    <property type="project" value="InterPro"/>
</dbReference>
<dbReference type="Pfam" id="PF00501">
    <property type="entry name" value="AMP-binding"/>
    <property type="match status" value="1"/>
</dbReference>
<dbReference type="AlphaFoldDB" id="A0A329K3C6"/>
<dbReference type="FunFam" id="3.30.300.30:FF:000010">
    <property type="entry name" value="Enterobactin synthetase component F"/>
    <property type="match status" value="1"/>
</dbReference>
<dbReference type="SUPFAM" id="SSF53474">
    <property type="entry name" value="alpha/beta-Hydrolases"/>
    <property type="match status" value="1"/>
</dbReference>
<dbReference type="InterPro" id="IPR001242">
    <property type="entry name" value="Condensation_dom"/>
</dbReference>
<sequence length="1077" mass="114985">FALSEETTRAVSELARAGHTTVSTVLQAGWAQLLAWLTGQHDVTFGTTVSGRPAEVPGAESMVGLMINTVPVRANMTASTTTTELLDQMQRAHADTLDHQHLALHEIHRITGHEKLFDTLFAYENYPLDTSAMAVDHELAIADVDMFERNHYPLTMQAALSGRELGLRVEYDTGVFDTQTIQALRDRLERVLLAMAAGPGRPLSSVDPLGTPEHTRLDEIGNRAVLTRPLPALPSIPALFDAQVADRPDAVAISWGGTSMTYRELDEAANRLARLLAEQGAGPGESVAVLFSRSARAIVAILAVLKTGAAYLPIDPAAPGTRIRFMLDDAAPVAAVTTGDLRSRLNGSEVTVIDIEDPRIGEHAAAPLPAVAADGIAYVIYTSGTTGAPKGVAITHRNVTQLLGTLDAGLPRVGVWTQSHSYAFDVSVWEIFGALLRGGRLVVVPESVARSPKDFHALLVDADVTVLTQTPSAVAMLSPQGLESVTLAVVGEACPAEVVDRWAPGRVMVNAYGPTETTMCVAISAPLTRGSGTPPIGLPVDGAALFVLDPWLRPLPEGVVGELYVAGDGVAAGYVGRAGLTASRFVACPFGAPGARMYRTGDLVCWGPDGQLRYLGRADEQVKIRGYRIELGEVQAALAALDDVEQAVVIAREDQPGGKRLVGYITGTADPAKARTALAERLPVYMLPAAVVALDALPLTPNGKLDVRALPAAQYTGSGYRAPATATERAVADSYAQVLGVQRVGVDDSFFDLGGDSISAMRVVAAINATLGVDLSVRALFDAPAVRALSLRLRAESADGDDVVPVQTLREGSGVPLFCIHPAGGVSWPYRVLGKYLDRPIFGIQQTPPADEAAPRSVRELAEIHADRIQDVYPDGPYHLLGWSFGGVVAHEIAIELQRRGRVIGRLILLDAQPSIDDAIALPEHALGEQQVLDDVLRAYNISVDAQTGPPTDEQLAELLRESGVADIPRHRWLADLLAGNLNDNIELYRLHEPRLFDGDICVFSAVRDQSDRSSLLARSWEPYASGGVLTHPVDCTHNEMLTADSVESYGQQLRQLLREGTPPRTGPARTVQRGGR</sequence>
<dbReference type="InterPro" id="IPR010071">
    <property type="entry name" value="AA_adenyl_dom"/>
</dbReference>
<dbReference type="SUPFAM" id="SSF56801">
    <property type="entry name" value="Acetyl-CoA synthetase-like"/>
    <property type="match status" value="1"/>
</dbReference>
<dbReference type="InterPro" id="IPR009081">
    <property type="entry name" value="PP-bd_ACP"/>
</dbReference>
<name>A0A329K3C6_9MYCO</name>
<proteinExistence type="predicted"/>
<evidence type="ECO:0000313" key="6">
    <source>
        <dbReference type="Proteomes" id="UP000250347"/>
    </source>
</evidence>
<dbReference type="PROSITE" id="PS50075">
    <property type="entry name" value="CARRIER"/>
    <property type="match status" value="1"/>
</dbReference>